<comment type="subcellular location">
    <subcellularLocation>
        <location evidence="1">Membrane</location>
    </subcellularLocation>
</comment>
<feature type="compositionally biased region" description="Polar residues" evidence="5">
    <location>
        <begin position="1020"/>
        <end position="1041"/>
    </location>
</feature>
<dbReference type="GO" id="GO:0008104">
    <property type="term" value="P:intracellular protein localization"/>
    <property type="evidence" value="ECO:0007669"/>
    <property type="project" value="TreeGrafter"/>
</dbReference>
<sequence>MSDVDQSLTTTENRTNNNDLQENDNEVTKNDGVGDDENTDIISNKQNLPVDHSTIKIEESVLHNENMNASNDENAKQEFSDIVLNDADSSKSENETAREITSDIAQNGTTAVQKENDTLSEVELSNNSHAKITEAVGEGDEDYVHSDIHGQHGSEMEETTSHLNESYKPLSPSEQQPKQQLLNENDSLDGDNSNSLLKNIHDKSNKDASAYLLNTLVDGDFDLDKNYIIQKPKNLTQILTIWPKLSSSLQAKNAVKLLNVLKAMPYRYGPDEFFNFPGRKGSGIVLPPIKSWPYQNGFTITCWFRIDPVCNSIIEKEKPYLYWFCTSKGLGYSAHFVGNCLVISYAKMKEKGFQHCIQYEFKPREWYMVTFSHQYQRWGKSSVHCYINGQLVSSAYFPWPIENQELFDKCYIGCTPDRSELTSFSGQMSTFFLFSFYLEPLIVHGLYKLGPAYKNQFKFENESAHVLTEPQRKAMYDGKLMNSIVFSYNPISCDEQLVLQSAPKNNISYFVHNAHAQMLSNVRAVIAHSLYSTLHSVGGIQVFFSLFGQLDYPQIDGTIDYDVCSSLLATICDLIERSYTIQHQMLSYKGFLTIGYYLEKTSRQHINQNVLNSLISLTRFFAKLQSKNSPLLLKQLFVHIFFNPVIWIYCSVDTQMVLYTYLATEFVTYADIYNSIQPISGIIQTLHTLKYYYWVIDPLHRSGYEPKGTEGNRPSAAQIIEIRQFMLLYMKQLIITGPGIQEDELQAILSYLHTVHEDENNIDVLNMLVTLMSEHPKSMVPAFDRRQGLRTVFKLLESSSEMTRLQALKLLGFFLQRSTTKRKTDSMQPHNLFSLLADRLLLHANEFTLATYDVLLEILVEKISGSSEEKRSVNITSEWKIENPAMIKVIATLLRNSPDNLHLYEIKMRYLEDLIALSVDSRDNRRIILQMSVWQDYLLGLAYIYPTTHEQIEITDLVFKLFKILLHHAIKYEFGGWRVWIDTLSILHGKVTKEDYHKKISKMVEHMKDDDDADKIHPSTPKSSQAEISTDSATTISTPTSKSTVTNRQVFNKTGQLPPFNISEFKYSPMHIRLLHSVFDTIEEDVRSLRSDPTKSISDYINHNDNQIFCVNVVHIISQMADILCNASGGLLPLLASATSASHEIEILENTEGLTPVEALKILKRIMAFVDLFVIANNGNFTELEQEKNMPSGGIVRQCLRLTMTVAVRQCMECRFQRFDTTRIPQQQLTAKQSQQKLSAKDPVEAVLELTQLMTQNDQEHIENYRANESDDILLLLSSLIKNPDSVLQELDVHRLRALIYRDVDDTKQSQFLALAIVYFASVLMVSRYRDIIETNQTSLSRTTSIVSSSPSVRNGTNGFVGPNVDTASVNGVTVPVSNNSQRSLNESGSSEDKTDGHDQIDAESLGKSTTDSTNPPTISQLAIASIPIDNPLTSDKEKYAEIVKNNTRLPEYPKTNFASSETQSSMNITEKLERALSNVAPFLRDVFTEFSQLLTKTLVGSHGQELLPGGLNALKQTTNVVELVMLLCSQEWQNSLQKHAGLAFIELVNEGRLLSHASKDHVVKVANEADFILNRMRADDVRKASEYEQLCAQTTLERQEEERLCNHFLCAARKRHQSVAIKMKEKCSTTMANDKNIYLNTINKNLKTYWKLDAWEDDLRRRRRISKNLKGSSHTEAVLKVNISQGRGYASIDERVFRQFFPYKLGVANEDAINAVAKEDGFHKQLRQKSQSFVQTSDDEDTLQVDEKDLDQEFSGIIKGTLVITSNAMLYDTDENDETFDTFDKKVLQYVENLNGKWNFSEIRAIFSRRYLLQDKALEIFVSNRTSIMFAFPDRGTVKKVVNYLPRVGVGGRYGLPQQRRTSLASPKQLFRSANMTQRWQRRELSNFEYLMYLNTIAGRTYQDLNQYPVCPWIIADYESEKIDLNSPATYRDLSKPIGALNPTRKAFFVDRYHKWNNDSIPPFHYGTHYSTAAFTLNWLIRLEPFTTYLLSLQDGKFDNANRTFHSIPVSWQNCQRDTSDVKELIPEFFFLPEMFVNTNNYKFGTTEDDLKVDDVLLPKWAATPEEFVRLNRMALESEFVSCQLHHWIDLIFGYKQRGPEAQRAVNLFYYMTYEGAINLDAITNPIDRAAVETQIKNFGQTPSQLLTEPHPPRNSAMALAPMVYNQITEDVSMIMKFSSNAPIIHVSANTNPSIPLQAVLTISQKHDFSINKYNQASGTTPQGFTDTTVGASHSALPLSMDSLLVLNTGLQRRHLGNNFDERLQQRQQNFMVTADNRFIVATGFWDKSFRVLNTDNAKITQVLYGHFDIVTCICRSEITVAGNCFITTGSRDCTVCIWIWNGTKGAVVDREYPNQDINPSPAAILTGHDSEITCLWISAELGIVLSGGENGLVLEHTLNGDVLRSFENPLPTDIPRIISPSNDGDIIVCYDRSKLCLYTLNGKLMRQAIFEDEIIQSLEVNTDGQYTVIGGDRGFVQIIRTYDLQPVYAYPQCDASIRSLAITHDQKYIMAGLSTGCLIVFNVNFPAIGHRRDSASPLNPTASATSLSSSSSSAKVPPLEQSTPTSTRK</sequence>
<feature type="compositionally biased region" description="Polar residues" evidence="5">
    <location>
        <begin position="1366"/>
        <end position="1389"/>
    </location>
</feature>
<keyword evidence="4" id="KW-0472">Membrane</keyword>
<protein>
    <recommendedName>
        <fullName evidence="11">Neurobeachin</fullName>
    </recommendedName>
</protein>
<keyword evidence="2" id="KW-0853">WD repeat</keyword>
<dbReference type="PANTHER" id="PTHR13743:SF162">
    <property type="entry name" value="NEUROBEACHIN"/>
    <property type="match status" value="1"/>
</dbReference>
<dbReference type="SMART" id="SM00320">
    <property type="entry name" value="WD40"/>
    <property type="match status" value="3"/>
</dbReference>
<dbReference type="SUPFAM" id="SSF50978">
    <property type="entry name" value="WD40 repeat-like"/>
    <property type="match status" value="1"/>
</dbReference>
<dbReference type="InterPro" id="IPR031570">
    <property type="entry name" value="NBEA/BDCP_DUF4704"/>
</dbReference>
<dbReference type="InterPro" id="IPR011993">
    <property type="entry name" value="PH-like_dom_sf"/>
</dbReference>
<dbReference type="Gene3D" id="2.130.10.10">
    <property type="entry name" value="YVTN repeat-like/Quinoprotein amine dehydrogenase"/>
    <property type="match status" value="1"/>
</dbReference>
<dbReference type="InterPro" id="IPR046851">
    <property type="entry name" value="NBCH_WD40"/>
</dbReference>
<dbReference type="InterPro" id="IPR016024">
    <property type="entry name" value="ARM-type_fold"/>
</dbReference>
<feature type="compositionally biased region" description="Polar residues" evidence="5">
    <location>
        <begin position="1"/>
        <end position="20"/>
    </location>
</feature>
<feature type="region of interest" description="Disordered" evidence="5">
    <location>
        <begin position="1010"/>
        <end position="1041"/>
    </location>
</feature>
<dbReference type="InterPro" id="IPR000409">
    <property type="entry name" value="BEACH_dom"/>
</dbReference>
<dbReference type="FunFam" id="1.10.1540.10:FF:000001">
    <property type="entry name" value="neurobeachin isoform X1"/>
    <property type="match status" value="1"/>
</dbReference>
<gene>
    <name evidence="8" type="ORF">GPM918_LOCUS13576</name>
    <name evidence="9" type="ORF">SRO942_LOCUS13576</name>
</gene>
<dbReference type="GO" id="GO:0005829">
    <property type="term" value="C:cytosol"/>
    <property type="evidence" value="ECO:0007669"/>
    <property type="project" value="TreeGrafter"/>
</dbReference>
<dbReference type="Pfam" id="PF02138">
    <property type="entry name" value="Beach"/>
    <property type="match status" value="1"/>
</dbReference>
<dbReference type="SUPFAM" id="SSF49899">
    <property type="entry name" value="Concanavalin A-like lectins/glucanases"/>
    <property type="match status" value="1"/>
</dbReference>
<keyword evidence="3" id="KW-0677">Repeat</keyword>
<dbReference type="Pfam" id="PF14844">
    <property type="entry name" value="PH_BEACH"/>
    <property type="match status" value="1"/>
</dbReference>
<evidence type="ECO:0000259" key="6">
    <source>
        <dbReference type="PROSITE" id="PS50197"/>
    </source>
</evidence>
<dbReference type="Proteomes" id="UP000663829">
    <property type="component" value="Unassembled WGS sequence"/>
</dbReference>
<evidence type="ECO:0000313" key="9">
    <source>
        <dbReference type="EMBL" id="CAF3769035.1"/>
    </source>
</evidence>
<evidence type="ECO:0000256" key="2">
    <source>
        <dbReference type="ARBA" id="ARBA00022574"/>
    </source>
</evidence>
<evidence type="ECO:0000256" key="3">
    <source>
        <dbReference type="ARBA" id="ARBA00022737"/>
    </source>
</evidence>
<feature type="region of interest" description="Disordered" evidence="5">
    <location>
        <begin position="87"/>
        <end position="199"/>
    </location>
</feature>
<feature type="compositionally biased region" description="Basic and acidic residues" evidence="5">
    <location>
        <begin position="142"/>
        <end position="155"/>
    </location>
</feature>
<name>A0A814GKC3_9BILA</name>
<dbReference type="InterPro" id="IPR013320">
    <property type="entry name" value="ConA-like_dom_sf"/>
</dbReference>
<feature type="compositionally biased region" description="Polar residues" evidence="5">
    <location>
        <begin position="103"/>
        <end position="113"/>
    </location>
</feature>
<feature type="compositionally biased region" description="Polar residues" evidence="5">
    <location>
        <begin position="2562"/>
        <end position="2571"/>
    </location>
</feature>
<evidence type="ECO:0000256" key="5">
    <source>
        <dbReference type="SAM" id="MobiDB-lite"/>
    </source>
</evidence>
<organism evidence="8 10">
    <name type="scientific">Didymodactylos carnosus</name>
    <dbReference type="NCBI Taxonomy" id="1234261"/>
    <lineage>
        <taxon>Eukaryota</taxon>
        <taxon>Metazoa</taxon>
        <taxon>Spiralia</taxon>
        <taxon>Gnathifera</taxon>
        <taxon>Rotifera</taxon>
        <taxon>Eurotatoria</taxon>
        <taxon>Bdelloidea</taxon>
        <taxon>Philodinida</taxon>
        <taxon>Philodinidae</taxon>
        <taxon>Didymodactylos</taxon>
    </lineage>
</organism>
<evidence type="ECO:0008006" key="11">
    <source>
        <dbReference type="Google" id="ProtNLM"/>
    </source>
</evidence>
<dbReference type="PROSITE" id="PS51783">
    <property type="entry name" value="PH_BEACH"/>
    <property type="match status" value="1"/>
</dbReference>
<dbReference type="PROSITE" id="PS50197">
    <property type="entry name" value="BEACH"/>
    <property type="match status" value="1"/>
</dbReference>
<dbReference type="Pfam" id="PF13385">
    <property type="entry name" value="Laminin_G_3"/>
    <property type="match status" value="1"/>
</dbReference>
<feature type="region of interest" description="Disordered" evidence="5">
    <location>
        <begin position="1"/>
        <end position="47"/>
    </location>
</feature>
<evidence type="ECO:0000313" key="8">
    <source>
        <dbReference type="EMBL" id="CAF0997470.1"/>
    </source>
</evidence>
<dbReference type="InterPro" id="IPR015943">
    <property type="entry name" value="WD40/YVTN_repeat-like_dom_sf"/>
</dbReference>
<dbReference type="InterPro" id="IPR036322">
    <property type="entry name" value="WD40_repeat_dom_sf"/>
</dbReference>
<dbReference type="InterPro" id="IPR036372">
    <property type="entry name" value="BEACH_dom_sf"/>
</dbReference>
<evidence type="ECO:0000256" key="4">
    <source>
        <dbReference type="ARBA" id="ARBA00023136"/>
    </source>
</evidence>
<comment type="caution">
    <text evidence="8">The sequence shown here is derived from an EMBL/GenBank/DDBJ whole genome shotgun (WGS) entry which is preliminary data.</text>
</comment>
<feature type="compositionally biased region" description="Low complexity" evidence="5">
    <location>
        <begin position="1340"/>
        <end position="1352"/>
    </location>
</feature>
<dbReference type="Pfam" id="PF15787">
    <property type="entry name" value="DUF4704"/>
    <property type="match status" value="1"/>
</dbReference>
<feature type="domain" description="BEACH-type PH" evidence="7">
    <location>
        <begin position="1739"/>
        <end position="1847"/>
    </location>
</feature>
<reference evidence="8" key="1">
    <citation type="submission" date="2021-02" db="EMBL/GenBank/DDBJ databases">
        <authorList>
            <person name="Nowell W R."/>
        </authorList>
    </citation>
    <scope>NUCLEOTIDE SEQUENCE</scope>
</reference>
<dbReference type="SUPFAM" id="SSF50729">
    <property type="entry name" value="PH domain-like"/>
    <property type="match status" value="1"/>
</dbReference>
<dbReference type="Pfam" id="PF06469">
    <property type="entry name" value="DUF1088"/>
    <property type="match status" value="1"/>
</dbReference>
<feature type="compositionally biased region" description="Polar residues" evidence="5">
    <location>
        <begin position="1407"/>
        <end position="1418"/>
    </location>
</feature>
<dbReference type="SUPFAM" id="SSF48371">
    <property type="entry name" value="ARM repeat"/>
    <property type="match status" value="1"/>
</dbReference>
<dbReference type="GO" id="GO:0016020">
    <property type="term" value="C:membrane"/>
    <property type="evidence" value="ECO:0007669"/>
    <property type="project" value="UniProtKB-SubCell"/>
</dbReference>
<feature type="domain" description="BEACH" evidence="6">
    <location>
        <begin position="1866"/>
        <end position="2155"/>
    </location>
</feature>
<dbReference type="EMBL" id="CAJNOQ010003140">
    <property type="protein sequence ID" value="CAF0997470.1"/>
    <property type="molecule type" value="Genomic_DNA"/>
</dbReference>
<proteinExistence type="predicted"/>
<dbReference type="Pfam" id="PF20426">
    <property type="entry name" value="NBCH_WD40"/>
    <property type="match status" value="1"/>
</dbReference>
<evidence type="ECO:0000259" key="7">
    <source>
        <dbReference type="PROSITE" id="PS51783"/>
    </source>
</evidence>
<dbReference type="InterPro" id="IPR010508">
    <property type="entry name" value="NBEA-like_DUF1088"/>
</dbReference>
<feature type="compositionally biased region" description="Low complexity" evidence="5">
    <location>
        <begin position="2543"/>
        <end position="2556"/>
    </location>
</feature>
<dbReference type="OrthoDB" id="26681at2759"/>
<feature type="compositionally biased region" description="Basic and acidic residues" evidence="5">
    <location>
        <begin position="88"/>
        <end position="101"/>
    </location>
</feature>
<feature type="compositionally biased region" description="Basic and acidic residues" evidence="5">
    <location>
        <begin position="1391"/>
        <end position="1401"/>
    </location>
</feature>
<feature type="compositionally biased region" description="Polar residues" evidence="5">
    <location>
        <begin position="172"/>
        <end position="197"/>
    </location>
</feature>
<dbReference type="CDD" id="cd06071">
    <property type="entry name" value="Beach"/>
    <property type="match status" value="1"/>
</dbReference>
<evidence type="ECO:0000313" key="10">
    <source>
        <dbReference type="Proteomes" id="UP000663829"/>
    </source>
</evidence>
<accession>A0A814GKC3</accession>
<evidence type="ECO:0000256" key="1">
    <source>
        <dbReference type="ARBA" id="ARBA00004370"/>
    </source>
</evidence>
<dbReference type="InterPro" id="IPR001680">
    <property type="entry name" value="WD40_rpt"/>
</dbReference>
<feature type="region of interest" description="Disordered" evidence="5">
    <location>
        <begin position="2536"/>
        <end position="2571"/>
    </location>
</feature>
<dbReference type="PANTHER" id="PTHR13743">
    <property type="entry name" value="BEIGE/BEACH-RELATED"/>
    <property type="match status" value="1"/>
</dbReference>
<dbReference type="EMBL" id="CAJOBC010003140">
    <property type="protein sequence ID" value="CAF3769035.1"/>
    <property type="molecule type" value="Genomic_DNA"/>
</dbReference>
<dbReference type="Proteomes" id="UP000681722">
    <property type="component" value="Unassembled WGS sequence"/>
</dbReference>
<dbReference type="SUPFAM" id="SSF81837">
    <property type="entry name" value="BEACH domain"/>
    <property type="match status" value="1"/>
</dbReference>
<dbReference type="Gene3D" id="1.10.1540.10">
    <property type="entry name" value="BEACH domain"/>
    <property type="match status" value="1"/>
</dbReference>
<dbReference type="SMART" id="SM01026">
    <property type="entry name" value="Beach"/>
    <property type="match status" value="1"/>
</dbReference>
<dbReference type="InterPro" id="IPR050865">
    <property type="entry name" value="BEACH_Domain"/>
</dbReference>
<dbReference type="GO" id="GO:0019901">
    <property type="term" value="F:protein kinase binding"/>
    <property type="evidence" value="ECO:0007669"/>
    <property type="project" value="TreeGrafter"/>
</dbReference>
<dbReference type="CDD" id="cd01201">
    <property type="entry name" value="PH_BEACH"/>
    <property type="match status" value="1"/>
</dbReference>
<feature type="region of interest" description="Disordered" evidence="5">
    <location>
        <begin position="1340"/>
        <end position="1418"/>
    </location>
</feature>
<dbReference type="Gene3D" id="2.30.29.30">
    <property type="entry name" value="Pleckstrin-homology domain (PH domain)/Phosphotyrosine-binding domain (PTB)"/>
    <property type="match status" value="1"/>
</dbReference>
<keyword evidence="10" id="KW-1185">Reference proteome</keyword>
<dbReference type="InterPro" id="IPR023362">
    <property type="entry name" value="PH-BEACH_dom"/>
</dbReference>